<evidence type="ECO:0008006" key="3">
    <source>
        <dbReference type="Google" id="ProtNLM"/>
    </source>
</evidence>
<gene>
    <name evidence="1" type="ORF">DFH07DRAFT_961559</name>
</gene>
<evidence type="ECO:0000313" key="1">
    <source>
        <dbReference type="EMBL" id="KAJ7750141.1"/>
    </source>
</evidence>
<proteinExistence type="predicted"/>
<dbReference type="AlphaFoldDB" id="A0AAD7N9C2"/>
<evidence type="ECO:0000313" key="2">
    <source>
        <dbReference type="Proteomes" id="UP001215280"/>
    </source>
</evidence>
<name>A0AAD7N9C2_9AGAR</name>
<keyword evidence="2" id="KW-1185">Reference proteome</keyword>
<comment type="caution">
    <text evidence="1">The sequence shown here is derived from an EMBL/GenBank/DDBJ whole genome shotgun (WGS) entry which is preliminary data.</text>
</comment>
<dbReference type="Proteomes" id="UP001215280">
    <property type="component" value="Unassembled WGS sequence"/>
</dbReference>
<sequence length="595" mass="67573">MSNANELFLLPELTAALGDPVKCQRLLFSTTLREIAPAMVKHVFGHSVEIPRIGPLYEGNGDTGGAFERGYARFDLEAADSHGRFVLDEENTTRLQTSLRTTLLLYAPQAFEYPDSTIPFSRKSDTHRLGVSYLSEDEDDPREYPNPDGVEIVIVVRPTLRLSEIDAQLGQTADEATRLVELNRLRERLPEENENIQESLDLIIYPILSLPAEITMEIFRRCLPDEPTEPSASIAPMLLTEICQEWRHIALADHRLWSSLRIGTPFDEIPKHLLPLMKEWLGRAKNMLSSLHIVLPYPNCRFIDSFFCSSFGDEESEEYSYGVAASLLADSWGDLTSFRGDFFTIEECMELLRRASRLVRCEFHRINCIYDSVPLSVAPLPLPNIQYLTITAPEQNDDTRCLQALFNLLILPELRSLDVLCTPPCFTDVSSSFLLFLRSTPSISHFTARLELEDGGYTVTGEPMVDAVVVPTFSAMPSLVTLALHVEREHTVFVFLDALKASETFLPRIQRVAFYVNTSPQDWYYDELRYIVDALALRSNQLLDFGITFSYAAELKPFSTENKGDDETRKQLLRFQELKKNGMRIHIGPPEDSWV</sequence>
<accession>A0AAD7N9C2</accession>
<protein>
    <recommendedName>
        <fullName evidence="3">F-box domain-containing protein</fullName>
    </recommendedName>
</protein>
<dbReference type="EMBL" id="JARJLG010000083">
    <property type="protein sequence ID" value="KAJ7750141.1"/>
    <property type="molecule type" value="Genomic_DNA"/>
</dbReference>
<organism evidence="1 2">
    <name type="scientific">Mycena maculata</name>
    <dbReference type="NCBI Taxonomy" id="230809"/>
    <lineage>
        <taxon>Eukaryota</taxon>
        <taxon>Fungi</taxon>
        <taxon>Dikarya</taxon>
        <taxon>Basidiomycota</taxon>
        <taxon>Agaricomycotina</taxon>
        <taxon>Agaricomycetes</taxon>
        <taxon>Agaricomycetidae</taxon>
        <taxon>Agaricales</taxon>
        <taxon>Marasmiineae</taxon>
        <taxon>Mycenaceae</taxon>
        <taxon>Mycena</taxon>
    </lineage>
</organism>
<reference evidence="1" key="1">
    <citation type="submission" date="2023-03" db="EMBL/GenBank/DDBJ databases">
        <title>Massive genome expansion in bonnet fungi (Mycena s.s.) driven by repeated elements and novel gene families across ecological guilds.</title>
        <authorList>
            <consortium name="Lawrence Berkeley National Laboratory"/>
            <person name="Harder C.B."/>
            <person name="Miyauchi S."/>
            <person name="Viragh M."/>
            <person name="Kuo A."/>
            <person name="Thoen E."/>
            <person name="Andreopoulos B."/>
            <person name="Lu D."/>
            <person name="Skrede I."/>
            <person name="Drula E."/>
            <person name="Henrissat B."/>
            <person name="Morin E."/>
            <person name="Kohler A."/>
            <person name="Barry K."/>
            <person name="LaButti K."/>
            <person name="Morin E."/>
            <person name="Salamov A."/>
            <person name="Lipzen A."/>
            <person name="Mereny Z."/>
            <person name="Hegedus B."/>
            <person name="Baldrian P."/>
            <person name="Stursova M."/>
            <person name="Weitz H."/>
            <person name="Taylor A."/>
            <person name="Grigoriev I.V."/>
            <person name="Nagy L.G."/>
            <person name="Martin F."/>
            <person name="Kauserud H."/>
        </authorList>
    </citation>
    <scope>NUCLEOTIDE SEQUENCE</scope>
    <source>
        <strain evidence="1">CBHHK188m</strain>
    </source>
</reference>